<accession>A0ACB5UH27</accession>
<protein>
    <submittedName>
        <fullName evidence="1">Uncharacterized protein</fullName>
    </submittedName>
</protein>
<evidence type="ECO:0000313" key="2">
    <source>
        <dbReference type="Proteomes" id="UP001374599"/>
    </source>
</evidence>
<comment type="caution">
    <text evidence="1">The sequence shown here is derived from an EMBL/GenBank/DDBJ whole genome shotgun (WGS) entry which is preliminary data.</text>
</comment>
<sequence>MAKEGFIGANRLKEKFRAYHQRATNNIERALYKGGLQVESDAKLLVIVDTGHLRASIATRLISTQSKTVVEIGTNLEYAAIIEFGSSPHFPPVDALEPWVKRVILNGVEAYEGEAKDVAYAVAKNISKWGTQARPFLQPAYDMNIDHIKVDVKEAIKESKSELKKK</sequence>
<dbReference type="EMBL" id="BTPU01000005">
    <property type="protein sequence ID" value="GMQ61198.1"/>
    <property type="molecule type" value="Genomic_DNA"/>
</dbReference>
<gene>
    <name evidence="1" type="ORF">AN2V17_04260</name>
</gene>
<name>A0ACB5UH27_9FIRM</name>
<proteinExistence type="predicted"/>
<evidence type="ECO:0000313" key="1">
    <source>
        <dbReference type="EMBL" id="GMQ61198.1"/>
    </source>
</evidence>
<organism evidence="1 2">
    <name type="scientific">Vallitalea maricola</name>
    <dbReference type="NCBI Taxonomy" id="3074433"/>
    <lineage>
        <taxon>Bacteria</taxon>
        <taxon>Bacillati</taxon>
        <taxon>Bacillota</taxon>
        <taxon>Clostridia</taxon>
        <taxon>Lachnospirales</taxon>
        <taxon>Vallitaleaceae</taxon>
        <taxon>Vallitalea</taxon>
    </lineage>
</organism>
<dbReference type="Proteomes" id="UP001374599">
    <property type="component" value="Unassembled WGS sequence"/>
</dbReference>
<keyword evidence="2" id="KW-1185">Reference proteome</keyword>
<reference evidence="1" key="1">
    <citation type="submission" date="2023-09" db="EMBL/GenBank/DDBJ databases">
        <title>Vallitalea sediminicola and Vallitalea maricola sp. nov., anaerobic bacteria isolated from marine sediment.</title>
        <authorList>
            <person name="Hirano S."/>
            <person name="Maeda A."/>
            <person name="Terahara T."/>
            <person name="Mori K."/>
            <person name="Hamada M."/>
            <person name="Matsumoto R."/>
            <person name="Kobayashi T."/>
        </authorList>
    </citation>
    <scope>NUCLEOTIDE SEQUENCE</scope>
    <source>
        <strain evidence="1">AN17-2</strain>
    </source>
</reference>